<keyword evidence="3" id="KW-1185">Reference proteome</keyword>
<dbReference type="EMBL" id="PIPL01000001">
    <property type="protein sequence ID" value="RUO26886.1"/>
    <property type="molecule type" value="Genomic_DNA"/>
</dbReference>
<dbReference type="OrthoDB" id="7061356at2"/>
<dbReference type="SUPFAM" id="SSF56925">
    <property type="entry name" value="OMPA-like"/>
    <property type="match status" value="1"/>
</dbReference>
<dbReference type="AlphaFoldDB" id="A0A432WA79"/>
<evidence type="ECO:0000256" key="1">
    <source>
        <dbReference type="SAM" id="SignalP"/>
    </source>
</evidence>
<dbReference type="RefSeq" id="WP_126803700.1">
    <property type="nucleotide sequence ID" value="NZ_PIPL01000001.1"/>
</dbReference>
<evidence type="ECO:0008006" key="4">
    <source>
        <dbReference type="Google" id="ProtNLM"/>
    </source>
</evidence>
<reference evidence="2 3" key="1">
    <citation type="journal article" date="2011" name="Front. Microbiol.">
        <title>Genomic signatures of strain selection and enhancement in Bacillus atrophaeus var. globigii, a historical biowarfare simulant.</title>
        <authorList>
            <person name="Gibbons H.S."/>
            <person name="Broomall S.M."/>
            <person name="McNew L.A."/>
            <person name="Daligault H."/>
            <person name="Chapman C."/>
            <person name="Bruce D."/>
            <person name="Karavis M."/>
            <person name="Krepps M."/>
            <person name="McGregor P.A."/>
            <person name="Hong C."/>
            <person name="Park K.H."/>
            <person name="Akmal A."/>
            <person name="Feldman A."/>
            <person name="Lin J.S."/>
            <person name="Chang W.E."/>
            <person name="Higgs B.W."/>
            <person name="Demirev P."/>
            <person name="Lindquist J."/>
            <person name="Liem A."/>
            <person name="Fochler E."/>
            <person name="Read T.D."/>
            <person name="Tapia R."/>
            <person name="Johnson S."/>
            <person name="Bishop-Lilly K.A."/>
            <person name="Detter C."/>
            <person name="Han C."/>
            <person name="Sozhamannan S."/>
            <person name="Rosenzweig C.N."/>
            <person name="Skowronski E.W."/>
        </authorList>
    </citation>
    <scope>NUCLEOTIDE SEQUENCE [LARGE SCALE GENOMIC DNA]</scope>
    <source>
        <strain evidence="2 3">MLST1</strain>
    </source>
</reference>
<feature type="chain" id="PRO_5019391125" description="Transporter" evidence="1">
    <location>
        <begin position="29"/>
        <end position="237"/>
    </location>
</feature>
<protein>
    <recommendedName>
        <fullName evidence="4">Transporter</fullName>
    </recommendedName>
</protein>
<sequence>MQFKLNALTLSAAFAAGFAVFASQPVMANGGHFLVDDADITPPGECMLETWFQRASAGAPQRVDQPNASHSWVAMPICTTQNGWEVSLPVEYNTSDSELAAYGLELKTMLSTNLNGGALALSVGVMRDHQESDFEGGFINLPYSYPVNDALMVHVNVGTEYNNFDSEWNPTWGLATTFTVNERLDLIAETAGVSDDSPAAALGFRTVLNDRIEFDASFGRDFEVRSNIVTIGLNVAF</sequence>
<accession>A0A432WA79</accession>
<name>A0A432WA79_9GAMM</name>
<keyword evidence="1" id="KW-0732">Signal</keyword>
<organism evidence="2 3">
    <name type="scientific">Aliidiomarina minuta</name>
    <dbReference type="NCBI Taxonomy" id="880057"/>
    <lineage>
        <taxon>Bacteria</taxon>
        <taxon>Pseudomonadati</taxon>
        <taxon>Pseudomonadota</taxon>
        <taxon>Gammaproteobacteria</taxon>
        <taxon>Alteromonadales</taxon>
        <taxon>Idiomarinaceae</taxon>
        <taxon>Aliidiomarina</taxon>
    </lineage>
</organism>
<feature type="signal peptide" evidence="1">
    <location>
        <begin position="1"/>
        <end position="28"/>
    </location>
</feature>
<comment type="caution">
    <text evidence="2">The sequence shown here is derived from an EMBL/GenBank/DDBJ whole genome shotgun (WGS) entry which is preliminary data.</text>
</comment>
<evidence type="ECO:0000313" key="2">
    <source>
        <dbReference type="EMBL" id="RUO26886.1"/>
    </source>
</evidence>
<dbReference type="Proteomes" id="UP000288293">
    <property type="component" value="Unassembled WGS sequence"/>
</dbReference>
<proteinExistence type="predicted"/>
<dbReference type="InterPro" id="IPR011250">
    <property type="entry name" value="OMP/PagP_B-barrel"/>
</dbReference>
<evidence type="ECO:0000313" key="3">
    <source>
        <dbReference type="Proteomes" id="UP000288293"/>
    </source>
</evidence>
<gene>
    <name evidence="2" type="ORF">CWE09_09405</name>
</gene>